<evidence type="ECO:0000313" key="3">
    <source>
        <dbReference type="Proteomes" id="UP001221763"/>
    </source>
</evidence>
<keyword evidence="1" id="KW-0812">Transmembrane</keyword>
<keyword evidence="1" id="KW-1133">Transmembrane helix</keyword>
<dbReference type="EMBL" id="JANHJP010000002">
    <property type="protein sequence ID" value="MDC9031928.1"/>
    <property type="molecule type" value="Genomic_DNA"/>
</dbReference>
<name>A0ABT5L8P3_9MOLU</name>
<feature type="transmembrane region" description="Helical" evidence="1">
    <location>
        <begin position="21"/>
        <end position="37"/>
    </location>
</feature>
<protein>
    <submittedName>
        <fullName evidence="2">Uncharacterized protein</fullName>
    </submittedName>
</protein>
<reference evidence="2 3" key="1">
    <citation type="journal article" date="2023" name="Plant">
        <title>Draft Genome Sequence Resource of CBPPT1, a 'Candidatus Phytoplasma trifolii'-Related Strain Associated with Potato Purple Top Disease in the Columbia Basin, U.S.A.</title>
        <authorList>
            <person name="Wei W."/>
            <person name="Shao J."/>
            <person name="Bottner-Parker K.D."/>
            <person name="Zhao Y."/>
        </authorList>
    </citation>
    <scope>NUCLEOTIDE SEQUENCE [LARGE SCALE GENOMIC DNA]</scope>
    <source>
        <strain evidence="2 3">CBPPT1</strain>
    </source>
</reference>
<gene>
    <name evidence="2" type="ORF">M8044_000147</name>
</gene>
<organism evidence="2 3">
    <name type="scientific">Columbia Basin potato purple top phytoplasma</name>
    <dbReference type="NCBI Taxonomy" id="307134"/>
    <lineage>
        <taxon>Bacteria</taxon>
        <taxon>Bacillati</taxon>
        <taxon>Mycoplasmatota</taxon>
        <taxon>Mollicutes</taxon>
        <taxon>Acholeplasmatales</taxon>
        <taxon>Acholeplasmataceae</taxon>
        <taxon>Candidatus Phytoplasma</taxon>
        <taxon>16SrVI (Clover proliferation group)</taxon>
    </lineage>
</organism>
<accession>A0ABT5L8P3</accession>
<evidence type="ECO:0000313" key="2">
    <source>
        <dbReference type="EMBL" id="MDC9031928.1"/>
    </source>
</evidence>
<dbReference type="Proteomes" id="UP001221763">
    <property type="component" value="Unassembled WGS sequence"/>
</dbReference>
<evidence type="ECO:0000256" key="1">
    <source>
        <dbReference type="SAM" id="Phobius"/>
    </source>
</evidence>
<keyword evidence="3" id="KW-1185">Reference proteome</keyword>
<keyword evidence="1" id="KW-0472">Membrane</keyword>
<sequence>MPFIFIIPKLSNKIISILVNNNKRIFVFLYFINFFYFKDN</sequence>
<proteinExistence type="predicted"/>
<comment type="caution">
    <text evidence="2">The sequence shown here is derived from an EMBL/GenBank/DDBJ whole genome shotgun (WGS) entry which is preliminary data.</text>
</comment>